<sequence>MEGKKLNDMFSGFRRGFLSGRGLKSRESKTPTPSSAQGSSSMTSEVPSRFGLFPFTQELTEEQVKSGGVDIIAVHGINGDYEHTWTHKKNGTLWLRDLLLNDTEIPANTRVFSYGYDSLVYFSHSTAKKEDYARGLLQALKGIRKKNMSSRPLIFICHSMGGLVVKQALVELRLHEPAYPDIQSFIKAIFFLSTPHRGSDVTEWAELLAHLGEFVTLRTIGGFRSDLIQSLRLQSDDLRTLSNNWRDQAGSIKILSFIETVADSRVKKRVVDEHTGLLGFPGESYISMDNCNHSEVCRFPDALDQNYRNIKNELVALIDSFASSSDSTIDGCLSSLFFPEMNERRDTVEGPLQGTCEWIYDNSDFKSWRISYGLLWIKGSPGAGKSTLMKSLVRHFEDEMAKSGTLVLSYFFHGRGSEAQRSPLYLLRSLLHQLLKARPIQVELQNSSDIHRYIEGQLAEFPSADDKVGAMIRDRAQGIFQWVVLVVDKVIALARKGKTSRSIAQAVDQLPQSLAELYDSLLRTLDDEDKSISARLFLWVIYAEDPLSLPQLNQALQCDPDAPNDVPGLKRRLIEARSESDEVTRLRVRSLSCGLMQTQA</sequence>
<dbReference type="SUPFAM" id="SSF53474">
    <property type="entry name" value="alpha/beta-Hydrolases"/>
    <property type="match status" value="1"/>
</dbReference>
<dbReference type="PANTHER" id="PTHR10039">
    <property type="entry name" value="AMELOGENIN"/>
    <property type="match status" value="1"/>
</dbReference>
<dbReference type="Gene3D" id="3.40.50.1820">
    <property type="entry name" value="alpha/beta hydrolase"/>
    <property type="match status" value="1"/>
</dbReference>
<dbReference type="PANTHER" id="PTHR10039:SF5">
    <property type="entry name" value="NACHT DOMAIN-CONTAINING PROTEIN"/>
    <property type="match status" value="1"/>
</dbReference>
<dbReference type="Gene3D" id="3.40.50.300">
    <property type="entry name" value="P-loop containing nucleotide triphosphate hydrolases"/>
    <property type="match status" value="1"/>
</dbReference>
<keyword evidence="5" id="KW-1185">Reference proteome</keyword>
<dbReference type="AlphaFoldDB" id="A0A517LQU1"/>
<evidence type="ECO:0000259" key="3">
    <source>
        <dbReference type="Pfam" id="PF24883"/>
    </source>
</evidence>
<keyword evidence="1" id="KW-0677">Repeat</keyword>
<dbReference type="InterPro" id="IPR056884">
    <property type="entry name" value="NPHP3-like_N"/>
</dbReference>
<dbReference type="Pfam" id="PF24883">
    <property type="entry name" value="NPHP3_N"/>
    <property type="match status" value="1"/>
</dbReference>
<proteinExistence type="predicted"/>
<dbReference type="InterPro" id="IPR027417">
    <property type="entry name" value="P-loop_NTPase"/>
</dbReference>
<dbReference type="Proteomes" id="UP000316270">
    <property type="component" value="Chromosome 19"/>
</dbReference>
<evidence type="ECO:0000313" key="5">
    <source>
        <dbReference type="Proteomes" id="UP000316270"/>
    </source>
</evidence>
<dbReference type="EMBL" id="CP042203">
    <property type="protein sequence ID" value="QDS77953.1"/>
    <property type="molecule type" value="Genomic_DNA"/>
</dbReference>
<evidence type="ECO:0000313" key="4">
    <source>
        <dbReference type="EMBL" id="QDS77953.1"/>
    </source>
</evidence>
<dbReference type="OrthoDB" id="427518at2759"/>
<feature type="domain" description="Nephrocystin 3-like N-terminal" evidence="3">
    <location>
        <begin position="354"/>
        <end position="447"/>
    </location>
</feature>
<feature type="region of interest" description="Disordered" evidence="2">
    <location>
        <begin position="19"/>
        <end position="47"/>
    </location>
</feature>
<gene>
    <name evidence="4" type="ORF">FKW77_001558</name>
</gene>
<reference evidence="4 5" key="1">
    <citation type="submission" date="2019-07" db="EMBL/GenBank/DDBJ databases">
        <title>Finished genome of Venturia effusa.</title>
        <authorList>
            <person name="Young C.A."/>
            <person name="Cox M.P."/>
            <person name="Ganley A.R.D."/>
            <person name="David W.J."/>
        </authorList>
    </citation>
    <scope>NUCLEOTIDE SEQUENCE [LARGE SCALE GENOMIC DNA]</scope>
    <source>
        <strain evidence="5">albino</strain>
    </source>
</reference>
<protein>
    <recommendedName>
        <fullName evidence="3">Nephrocystin 3-like N-terminal domain-containing protein</fullName>
    </recommendedName>
</protein>
<dbReference type="InterPro" id="IPR029058">
    <property type="entry name" value="AB_hydrolase_fold"/>
</dbReference>
<dbReference type="SUPFAM" id="SSF52540">
    <property type="entry name" value="P-loop containing nucleoside triphosphate hydrolases"/>
    <property type="match status" value="1"/>
</dbReference>
<feature type="compositionally biased region" description="Polar residues" evidence="2">
    <location>
        <begin position="30"/>
        <end position="46"/>
    </location>
</feature>
<organism evidence="4 5">
    <name type="scientific">Venturia effusa</name>
    <dbReference type="NCBI Taxonomy" id="50376"/>
    <lineage>
        <taxon>Eukaryota</taxon>
        <taxon>Fungi</taxon>
        <taxon>Dikarya</taxon>
        <taxon>Ascomycota</taxon>
        <taxon>Pezizomycotina</taxon>
        <taxon>Dothideomycetes</taxon>
        <taxon>Pleosporomycetidae</taxon>
        <taxon>Venturiales</taxon>
        <taxon>Venturiaceae</taxon>
        <taxon>Venturia</taxon>
    </lineage>
</organism>
<name>A0A517LQU1_9PEZI</name>
<evidence type="ECO:0000256" key="1">
    <source>
        <dbReference type="ARBA" id="ARBA00022737"/>
    </source>
</evidence>
<evidence type="ECO:0000256" key="2">
    <source>
        <dbReference type="SAM" id="MobiDB-lite"/>
    </source>
</evidence>
<accession>A0A517LQU1</accession>